<dbReference type="OrthoDB" id="3616433at2"/>
<organism evidence="5 6">
    <name type="scientific">Nonomuraea aridisoli</name>
    <dbReference type="NCBI Taxonomy" id="2070368"/>
    <lineage>
        <taxon>Bacteria</taxon>
        <taxon>Bacillati</taxon>
        <taxon>Actinomycetota</taxon>
        <taxon>Actinomycetes</taxon>
        <taxon>Streptosporangiales</taxon>
        <taxon>Streptosporangiaceae</taxon>
        <taxon>Nonomuraea</taxon>
    </lineage>
</organism>
<gene>
    <name evidence="5" type="ORF">C1J01_17495</name>
</gene>
<accession>A0A2W2E5S1</accession>
<reference evidence="5 6" key="1">
    <citation type="submission" date="2018-01" db="EMBL/GenBank/DDBJ databases">
        <title>Draft genome sequence of Nonomuraea sp. KC333.</title>
        <authorList>
            <person name="Sahin N."/>
            <person name="Saygin H."/>
            <person name="Ay H."/>
        </authorList>
    </citation>
    <scope>NUCLEOTIDE SEQUENCE [LARGE SCALE GENOMIC DNA]</scope>
    <source>
        <strain evidence="5 6">KC333</strain>
    </source>
</reference>
<dbReference type="PROSITE" id="PS52050">
    <property type="entry name" value="WYL"/>
    <property type="match status" value="1"/>
</dbReference>
<evidence type="ECO:0000313" key="5">
    <source>
        <dbReference type="EMBL" id="PZG17671.1"/>
    </source>
</evidence>
<evidence type="ECO:0000256" key="2">
    <source>
        <dbReference type="ARBA" id="ARBA00023125"/>
    </source>
</evidence>
<evidence type="ECO:0000256" key="1">
    <source>
        <dbReference type="ARBA" id="ARBA00023015"/>
    </source>
</evidence>
<keyword evidence="3" id="KW-0804">Transcription</keyword>
<dbReference type="InterPro" id="IPR018356">
    <property type="entry name" value="Tscrpt_reg_HTH_DeoR_CS"/>
</dbReference>
<keyword evidence="2 5" id="KW-0238">DNA-binding</keyword>
<dbReference type="InterPro" id="IPR036390">
    <property type="entry name" value="WH_DNA-bd_sf"/>
</dbReference>
<name>A0A2W2E5S1_9ACTN</name>
<dbReference type="Pfam" id="PF25583">
    <property type="entry name" value="WCX"/>
    <property type="match status" value="1"/>
</dbReference>
<evidence type="ECO:0000256" key="3">
    <source>
        <dbReference type="ARBA" id="ARBA00023163"/>
    </source>
</evidence>
<evidence type="ECO:0000259" key="4">
    <source>
        <dbReference type="PROSITE" id="PS51000"/>
    </source>
</evidence>
<dbReference type="SMART" id="SM00420">
    <property type="entry name" value="HTH_DEOR"/>
    <property type="match status" value="1"/>
</dbReference>
<proteinExistence type="predicted"/>
<dbReference type="InterPro" id="IPR026881">
    <property type="entry name" value="WYL_dom"/>
</dbReference>
<dbReference type="GO" id="GO:0003700">
    <property type="term" value="F:DNA-binding transcription factor activity"/>
    <property type="evidence" value="ECO:0007669"/>
    <property type="project" value="InterPro"/>
</dbReference>
<dbReference type="PROSITE" id="PS51000">
    <property type="entry name" value="HTH_DEOR_2"/>
    <property type="match status" value="1"/>
</dbReference>
<dbReference type="GO" id="GO:0003677">
    <property type="term" value="F:DNA binding"/>
    <property type="evidence" value="ECO:0007669"/>
    <property type="project" value="UniProtKB-KW"/>
</dbReference>
<dbReference type="PANTHER" id="PTHR34580">
    <property type="match status" value="1"/>
</dbReference>
<keyword evidence="1" id="KW-0805">Transcription regulation</keyword>
<comment type="caution">
    <text evidence="5">The sequence shown here is derived from an EMBL/GenBank/DDBJ whole genome shotgun (WGS) entry which is preliminary data.</text>
</comment>
<dbReference type="PANTHER" id="PTHR34580:SF3">
    <property type="entry name" value="PROTEIN PAFB"/>
    <property type="match status" value="1"/>
</dbReference>
<dbReference type="InterPro" id="IPR036388">
    <property type="entry name" value="WH-like_DNA-bd_sf"/>
</dbReference>
<sequence>MVDTSARLLKLLSLLQTRRDWSAAELAGRLGVSTRTIRRDVERLRGLGYPVDATQGAAGYRLGAGAALPPLLLDDDEAVAVVVGLRTAAGGSVAGIEETSLRALTKIEQVLPSRLRYRVTTLHTATVRAGTAPGPQVSTDTLMAVADACRRRERLRFDYTSPRGGDSVRSVEPYHLVSFGRHWYLVGFDTGRGDWRTFRVDRLAPRTPNGPRFAPRRPPYDDVAAYLAYQLSSRTWPCRATVTLHEPAEAVADRVWPGTGVVEAVDDHSCLLHVGAETPSDLVWMITSVDADFTFTSGPPELADALRAQAARCLRAVREQ</sequence>
<dbReference type="InterPro" id="IPR051534">
    <property type="entry name" value="CBASS_pafABC_assoc_protein"/>
</dbReference>
<dbReference type="AlphaFoldDB" id="A0A2W2E5S1"/>
<dbReference type="PROSITE" id="PS00894">
    <property type="entry name" value="HTH_DEOR_1"/>
    <property type="match status" value="1"/>
</dbReference>
<protein>
    <submittedName>
        <fullName evidence="5">DNA-binding transcriptional regulator</fullName>
    </submittedName>
</protein>
<evidence type="ECO:0000313" key="6">
    <source>
        <dbReference type="Proteomes" id="UP000249304"/>
    </source>
</evidence>
<feature type="domain" description="HTH deoR-type" evidence="4">
    <location>
        <begin position="4"/>
        <end position="59"/>
    </location>
</feature>
<dbReference type="InterPro" id="IPR028349">
    <property type="entry name" value="PafC-like"/>
</dbReference>
<dbReference type="SUPFAM" id="SSF46785">
    <property type="entry name" value="Winged helix' DNA-binding domain"/>
    <property type="match status" value="1"/>
</dbReference>
<keyword evidence="6" id="KW-1185">Reference proteome</keyword>
<dbReference type="InterPro" id="IPR057727">
    <property type="entry name" value="WCX_dom"/>
</dbReference>
<dbReference type="InterPro" id="IPR013196">
    <property type="entry name" value="HTH_11"/>
</dbReference>
<dbReference type="InterPro" id="IPR001034">
    <property type="entry name" value="DeoR_HTH"/>
</dbReference>
<dbReference type="Pfam" id="PF08279">
    <property type="entry name" value="HTH_11"/>
    <property type="match status" value="1"/>
</dbReference>
<dbReference type="RefSeq" id="WP_111180053.1">
    <property type="nucleotide sequence ID" value="NZ_POUD01000064.1"/>
</dbReference>
<dbReference type="EMBL" id="POUD01000064">
    <property type="protein sequence ID" value="PZG17671.1"/>
    <property type="molecule type" value="Genomic_DNA"/>
</dbReference>
<dbReference type="PIRSF" id="PIRSF016838">
    <property type="entry name" value="PafC"/>
    <property type="match status" value="1"/>
</dbReference>
<dbReference type="Gene3D" id="1.10.10.10">
    <property type="entry name" value="Winged helix-like DNA-binding domain superfamily/Winged helix DNA-binding domain"/>
    <property type="match status" value="1"/>
</dbReference>
<dbReference type="Proteomes" id="UP000249304">
    <property type="component" value="Unassembled WGS sequence"/>
</dbReference>
<dbReference type="Pfam" id="PF13280">
    <property type="entry name" value="WYL"/>
    <property type="match status" value="1"/>
</dbReference>